<dbReference type="STRING" id="34720.A0A151K401"/>
<comment type="caution">
    <text evidence="1">The sequence shown here is derived from an EMBL/GenBank/DDBJ whole genome shotgun (WGS) entry which is preliminary data.</text>
</comment>
<protein>
    <submittedName>
        <fullName evidence="1">Uncharacterized protein</fullName>
    </submittedName>
</protein>
<sequence>MESLSEELRILSNGKSSIKFTTIYPFFVHTGICKPKFRFPLIMRELLPQKVASSIIDAQRRNYENKSISSYWLPILKIIRLLPDAALKCVTDFSGIYVEPEN</sequence>
<dbReference type="AlphaFoldDB" id="A0A151K401"/>
<dbReference type="EMBL" id="LKEZ01024789">
    <property type="protein sequence ID" value="KYN50743.1"/>
    <property type="molecule type" value="Genomic_DNA"/>
</dbReference>
<keyword evidence="2" id="KW-1185">Reference proteome</keyword>
<accession>A0A151K401</accession>
<proteinExistence type="predicted"/>
<gene>
    <name evidence="1" type="ORF">ALC56_09481</name>
</gene>
<evidence type="ECO:0000313" key="1">
    <source>
        <dbReference type="EMBL" id="KYN50743.1"/>
    </source>
</evidence>
<dbReference type="Proteomes" id="UP000078541">
    <property type="component" value="Unassembled WGS sequence"/>
</dbReference>
<organism evidence="1 2">
    <name type="scientific">Trachymyrmex septentrionalis</name>
    <dbReference type="NCBI Taxonomy" id="34720"/>
    <lineage>
        <taxon>Eukaryota</taxon>
        <taxon>Metazoa</taxon>
        <taxon>Ecdysozoa</taxon>
        <taxon>Arthropoda</taxon>
        <taxon>Hexapoda</taxon>
        <taxon>Insecta</taxon>
        <taxon>Pterygota</taxon>
        <taxon>Neoptera</taxon>
        <taxon>Endopterygota</taxon>
        <taxon>Hymenoptera</taxon>
        <taxon>Apocrita</taxon>
        <taxon>Aculeata</taxon>
        <taxon>Formicoidea</taxon>
        <taxon>Formicidae</taxon>
        <taxon>Myrmicinae</taxon>
        <taxon>Trachymyrmex</taxon>
    </lineage>
</organism>
<reference evidence="1 2" key="1">
    <citation type="submission" date="2016-03" db="EMBL/GenBank/DDBJ databases">
        <title>Trachymyrmex septentrionalis WGS genome.</title>
        <authorList>
            <person name="Nygaard S."/>
            <person name="Hu H."/>
            <person name="Boomsma J."/>
            <person name="Zhang G."/>
        </authorList>
    </citation>
    <scope>NUCLEOTIDE SEQUENCE [LARGE SCALE GENOMIC DNA]</scope>
    <source>
        <strain evidence="1">Tsep2-gDNA-1</strain>
        <tissue evidence="1">Whole body</tissue>
    </source>
</reference>
<evidence type="ECO:0000313" key="2">
    <source>
        <dbReference type="Proteomes" id="UP000078541"/>
    </source>
</evidence>
<name>A0A151K401_9HYME</name>